<dbReference type="CDD" id="cd07377">
    <property type="entry name" value="WHTH_GntR"/>
    <property type="match status" value="1"/>
</dbReference>
<dbReference type="InterPro" id="IPR000524">
    <property type="entry name" value="Tscrpt_reg_HTH_GntR"/>
</dbReference>
<dbReference type="PANTHER" id="PTHR44846:SF17">
    <property type="entry name" value="GNTR-FAMILY TRANSCRIPTIONAL REGULATOR"/>
    <property type="match status" value="1"/>
</dbReference>
<dbReference type="InterPro" id="IPR036388">
    <property type="entry name" value="WH-like_DNA-bd_sf"/>
</dbReference>
<evidence type="ECO:0000256" key="3">
    <source>
        <dbReference type="ARBA" id="ARBA00023163"/>
    </source>
</evidence>
<dbReference type="Proteomes" id="UP000240542">
    <property type="component" value="Unassembled WGS sequence"/>
</dbReference>
<feature type="domain" description="HTH gntR-type" evidence="4">
    <location>
        <begin position="10"/>
        <end position="78"/>
    </location>
</feature>
<dbReference type="AlphaFoldDB" id="A0A2P8D134"/>
<dbReference type="SMART" id="SM00866">
    <property type="entry name" value="UTRA"/>
    <property type="match status" value="1"/>
</dbReference>
<evidence type="ECO:0000259" key="4">
    <source>
        <dbReference type="PROSITE" id="PS50949"/>
    </source>
</evidence>
<organism evidence="5 6">
    <name type="scientific">Murinocardiopsis flavida</name>
    <dbReference type="NCBI Taxonomy" id="645275"/>
    <lineage>
        <taxon>Bacteria</taxon>
        <taxon>Bacillati</taxon>
        <taxon>Actinomycetota</taxon>
        <taxon>Actinomycetes</taxon>
        <taxon>Streptosporangiales</taxon>
        <taxon>Nocardiopsidaceae</taxon>
        <taxon>Murinocardiopsis</taxon>
    </lineage>
</organism>
<keyword evidence="2 5" id="KW-0238">DNA-binding</keyword>
<dbReference type="SMART" id="SM00345">
    <property type="entry name" value="HTH_GNTR"/>
    <property type="match status" value="1"/>
</dbReference>
<keyword evidence="3" id="KW-0804">Transcription</keyword>
<accession>A0A2P8D134</accession>
<evidence type="ECO:0000313" key="5">
    <source>
        <dbReference type="EMBL" id="PSK90924.1"/>
    </source>
</evidence>
<dbReference type="Pfam" id="PF00392">
    <property type="entry name" value="GntR"/>
    <property type="match status" value="1"/>
</dbReference>
<keyword evidence="6" id="KW-1185">Reference proteome</keyword>
<sequence>MIVVSVEFEPPKYLAVAAGVKDRIRHGEFGRGEQLPSESALVREYGAGRTTVVRALQILRAEGWIDREHGRGSFVKAVPRNPETRRGIGETEFVQPEDTAGAEFVSAETREAPSPVCLALGVPEGTPLLLRRKFVHDDGAPKAVVSLWFPVEVAEETQLAHSRLLRVSVRQHLSSERAIRTDRVVERLAARFATAEQAQALKLDDGSPVLHAFAVLYDTSDRGVVVAEVVVSPLAEPVFEYTDLS</sequence>
<reference evidence="5 6" key="1">
    <citation type="submission" date="2018-03" db="EMBL/GenBank/DDBJ databases">
        <title>Genomic Encyclopedia of Archaeal and Bacterial Type Strains, Phase II (KMG-II): from individual species to whole genera.</title>
        <authorList>
            <person name="Goeker M."/>
        </authorList>
    </citation>
    <scope>NUCLEOTIDE SEQUENCE [LARGE SCALE GENOMIC DNA]</scope>
    <source>
        <strain evidence="5 6">DSM 45312</strain>
    </source>
</reference>
<keyword evidence="1" id="KW-0805">Transcription regulation</keyword>
<dbReference type="EMBL" id="PYGA01000021">
    <property type="protein sequence ID" value="PSK90924.1"/>
    <property type="molecule type" value="Genomic_DNA"/>
</dbReference>
<dbReference type="Gene3D" id="1.10.10.10">
    <property type="entry name" value="Winged helix-like DNA-binding domain superfamily/Winged helix DNA-binding domain"/>
    <property type="match status" value="1"/>
</dbReference>
<name>A0A2P8D134_9ACTN</name>
<dbReference type="OrthoDB" id="3517122at2"/>
<dbReference type="Gene3D" id="3.40.1410.10">
    <property type="entry name" value="Chorismate lyase-like"/>
    <property type="match status" value="1"/>
</dbReference>
<dbReference type="PANTHER" id="PTHR44846">
    <property type="entry name" value="MANNOSYL-D-GLYCERATE TRANSPORT/METABOLISM SYSTEM REPRESSOR MNGR-RELATED"/>
    <property type="match status" value="1"/>
</dbReference>
<dbReference type="GO" id="GO:0003677">
    <property type="term" value="F:DNA binding"/>
    <property type="evidence" value="ECO:0007669"/>
    <property type="project" value="UniProtKB-KW"/>
</dbReference>
<comment type="caution">
    <text evidence="5">The sequence shown here is derived from an EMBL/GenBank/DDBJ whole genome shotgun (WGS) entry which is preliminary data.</text>
</comment>
<dbReference type="PROSITE" id="PS50949">
    <property type="entry name" value="HTH_GNTR"/>
    <property type="match status" value="1"/>
</dbReference>
<dbReference type="GO" id="GO:0045892">
    <property type="term" value="P:negative regulation of DNA-templated transcription"/>
    <property type="evidence" value="ECO:0007669"/>
    <property type="project" value="TreeGrafter"/>
</dbReference>
<dbReference type="SUPFAM" id="SSF46785">
    <property type="entry name" value="Winged helix' DNA-binding domain"/>
    <property type="match status" value="1"/>
</dbReference>
<dbReference type="RefSeq" id="WP_106585704.1">
    <property type="nucleotide sequence ID" value="NZ_PYGA01000021.1"/>
</dbReference>
<dbReference type="SUPFAM" id="SSF64288">
    <property type="entry name" value="Chorismate lyase-like"/>
    <property type="match status" value="1"/>
</dbReference>
<dbReference type="InterPro" id="IPR011663">
    <property type="entry name" value="UTRA"/>
</dbReference>
<evidence type="ECO:0000313" key="6">
    <source>
        <dbReference type="Proteomes" id="UP000240542"/>
    </source>
</evidence>
<evidence type="ECO:0000256" key="1">
    <source>
        <dbReference type="ARBA" id="ARBA00023015"/>
    </source>
</evidence>
<evidence type="ECO:0000256" key="2">
    <source>
        <dbReference type="ARBA" id="ARBA00023125"/>
    </source>
</evidence>
<proteinExistence type="predicted"/>
<protein>
    <submittedName>
        <fullName evidence="5">DNA-binding GntR family transcriptional regulator</fullName>
    </submittedName>
</protein>
<dbReference type="InterPro" id="IPR028978">
    <property type="entry name" value="Chorismate_lyase_/UTRA_dom_sf"/>
</dbReference>
<dbReference type="GO" id="GO:0003700">
    <property type="term" value="F:DNA-binding transcription factor activity"/>
    <property type="evidence" value="ECO:0007669"/>
    <property type="project" value="InterPro"/>
</dbReference>
<dbReference type="Pfam" id="PF07702">
    <property type="entry name" value="UTRA"/>
    <property type="match status" value="1"/>
</dbReference>
<dbReference type="InterPro" id="IPR036390">
    <property type="entry name" value="WH_DNA-bd_sf"/>
</dbReference>
<dbReference type="InterPro" id="IPR050679">
    <property type="entry name" value="Bact_HTH_transcr_reg"/>
</dbReference>
<gene>
    <name evidence="5" type="ORF">CLV63_12149</name>
</gene>
<dbReference type="PRINTS" id="PR00035">
    <property type="entry name" value="HTHGNTR"/>
</dbReference>